<dbReference type="AlphaFoldDB" id="A0A6M0QNQ6"/>
<name>A0A6M0QNQ6_9RHOB</name>
<evidence type="ECO:0000313" key="2">
    <source>
        <dbReference type="Proteomes" id="UP000477782"/>
    </source>
</evidence>
<reference evidence="1 2" key="1">
    <citation type="submission" date="2020-02" db="EMBL/GenBank/DDBJ databases">
        <authorList>
            <person name="Chen W.-M."/>
        </authorList>
    </citation>
    <scope>NUCLEOTIDE SEQUENCE [LARGE SCALE GENOMIC DNA]</scope>
    <source>
        <strain evidence="1 2">KMS-5</strain>
    </source>
</reference>
<sequence>MSVLVTDKGFQPLPELPATGVADLAHTDDPAALDLAGLTLIRVHVPAFSDGRGFTIGRRLRMLGYTGELRAVGPVIADQYPMARRVGFDAVEIPDEIAARQPEAQWLNRANWKAHDYQSRLKA</sequence>
<dbReference type="Pfam" id="PF06073">
    <property type="entry name" value="DUF934"/>
    <property type="match status" value="1"/>
</dbReference>
<gene>
    <name evidence="1" type="ORF">G4Z14_00280</name>
</gene>
<accession>A0A6M0QNQ6</accession>
<protein>
    <submittedName>
        <fullName evidence="1">DUF934 domain-containing protein</fullName>
    </submittedName>
</protein>
<organism evidence="1 2">
    <name type="scientific">Tabrizicola oligotrophica</name>
    <dbReference type="NCBI Taxonomy" id="2710650"/>
    <lineage>
        <taxon>Bacteria</taxon>
        <taxon>Pseudomonadati</taxon>
        <taxon>Pseudomonadota</taxon>
        <taxon>Alphaproteobacteria</taxon>
        <taxon>Rhodobacterales</taxon>
        <taxon>Paracoccaceae</taxon>
        <taxon>Tabrizicola</taxon>
    </lineage>
</organism>
<keyword evidence="2" id="KW-1185">Reference proteome</keyword>
<dbReference type="Proteomes" id="UP000477782">
    <property type="component" value="Unassembled WGS sequence"/>
</dbReference>
<proteinExistence type="predicted"/>
<dbReference type="RefSeq" id="WP_164622742.1">
    <property type="nucleotide sequence ID" value="NZ_JAAIVJ010000001.1"/>
</dbReference>
<dbReference type="InterPro" id="IPR008318">
    <property type="entry name" value="UCP030820"/>
</dbReference>
<evidence type="ECO:0000313" key="1">
    <source>
        <dbReference type="EMBL" id="NEY88721.1"/>
    </source>
</evidence>
<comment type="caution">
    <text evidence="1">The sequence shown here is derived from an EMBL/GenBank/DDBJ whole genome shotgun (WGS) entry which is preliminary data.</text>
</comment>
<dbReference type="EMBL" id="JAAIVJ010000001">
    <property type="protein sequence ID" value="NEY88721.1"/>
    <property type="molecule type" value="Genomic_DNA"/>
</dbReference>